<gene>
    <name evidence="1" type="ORF">KDA27_24345</name>
</gene>
<comment type="caution">
    <text evidence="1">The sequence shown here is derived from an EMBL/GenBank/DDBJ whole genome shotgun (WGS) entry which is preliminary data.</text>
</comment>
<evidence type="ECO:0000313" key="1">
    <source>
        <dbReference type="EMBL" id="MCA9758948.1"/>
    </source>
</evidence>
<evidence type="ECO:0000313" key="2">
    <source>
        <dbReference type="Proteomes" id="UP000739538"/>
    </source>
</evidence>
<dbReference type="EMBL" id="JAGQHS010000235">
    <property type="protein sequence ID" value="MCA9758948.1"/>
    <property type="molecule type" value="Genomic_DNA"/>
</dbReference>
<reference evidence="1" key="2">
    <citation type="journal article" date="2021" name="Microbiome">
        <title>Successional dynamics and alternative stable states in a saline activated sludge microbial community over 9 years.</title>
        <authorList>
            <person name="Wang Y."/>
            <person name="Ye J."/>
            <person name="Ju F."/>
            <person name="Liu L."/>
            <person name="Boyd J.A."/>
            <person name="Deng Y."/>
            <person name="Parks D.H."/>
            <person name="Jiang X."/>
            <person name="Yin X."/>
            <person name="Woodcroft B.J."/>
            <person name="Tyson G.W."/>
            <person name="Hugenholtz P."/>
            <person name="Polz M.F."/>
            <person name="Zhang T."/>
        </authorList>
    </citation>
    <scope>NUCLEOTIDE SEQUENCE</scope>
    <source>
        <strain evidence="1">HKST-UBA02</strain>
    </source>
</reference>
<protein>
    <submittedName>
        <fullName evidence="1">Uncharacterized protein</fullName>
    </submittedName>
</protein>
<name>A0A956SHY7_UNCEI</name>
<accession>A0A956SHY7</accession>
<proteinExistence type="predicted"/>
<reference evidence="1" key="1">
    <citation type="submission" date="2020-04" db="EMBL/GenBank/DDBJ databases">
        <authorList>
            <person name="Zhang T."/>
        </authorList>
    </citation>
    <scope>NUCLEOTIDE SEQUENCE</scope>
    <source>
        <strain evidence="1">HKST-UBA02</strain>
    </source>
</reference>
<organism evidence="1 2">
    <name type="scientific">Eiseniibacteriota bacterium</name>
    <dbReference type="NCBI Taxonomy" id="2212470"/>
    <lineage>
        <taxon>Bacteria</taxon>
        <taxon>Candidatus Eiseniibacteriota</taxon>
    </lineage>
</organism>
<dbReference type="AlphaFoldDB" id="A0A956SHY7"/>
<dbReference type="Proteomes" id="UP000739538">
    <property type="component" value="Unassembled WGS sequence"/>
</dbReference>
<sequence>MRHLRFTRRTPASSRARLSHGLTPTACVFLSISLLLCVPSSSQAEDEFDWNARVRAYGSVGGNVALYRALGANWELGLQTQIGLDSTDDERTGAYSADSERNSVDISLYPELRRQSQRGEPISTFWGGQGIYKHRHTQYITDREEQDYYAKEDLYSTTVGLAATFGATARVHPHIAISADLVPLSFAYTWSERKYRTEDEGEVSSDKRTGTDREFEVTVSPALYVVVYF</sequence>